<accession>A0A0B7KRE1</accession>
<evidence type="ECO:0000256" key="2">
    <source>
        <dbReference type="ARBA" id="ARBA00023043"/>
    </source>
</evidence>
<feature type="repeat" description="ANK" evidence="3">
    <location>
        <begin position="1068"/>
        <end position="1106"/>
    </location>
</feature>
<dbReference type="EMBL" id="CDPU01000108">
    <property type="protein sequence ID" value="CEO57530.1"/>
    <property type="molecule type" value="Genomic_DNA"/>
</dbReference>
<protein>
    <submittedName>
        <fullName evidence="4">Uncharacterized protein</fullName>
    </submittedName>
</protein>
<dbReference type="PRINTS" id="PR01415">
    <property type="entry name" value="ANKYRIN"/>
</dbReference>
<sequence length="1544" mass="169934">MLAILSLQYLDRCPLLDTNTDSPGGSTYDDFDDLHHCEEEHSRRHQVLQDMNLTLPLLNYSVENLKYHLDNSDPEDIELLDTISTCLASGKPAFGLWMYHYWKSRLCSSFTPVHLAAFANMPLYVIEHLGPNDTKDGDGRTPLSYAAEKGTTKMVKFFLSHGADPKSDCRCGLTPLHYATQLEHVDIIQLLLEAGVSPLIPTTKPDPYNEYHFYDSSFGHTPLEDAFNGNSEAIIDCFMPFITPEYANRCLHLARGAKVIEAVLKTGQADVDYFASGYTRFFRATVAYDFETMKTLLQHGADVNKRCSGGDYDNEGAISLIIDNPRGPMPIHAFAGYEQSFTRGSSDGDNAEKCLRLLLDNGADINATTDGENHKYRGRDGNFTPLFYAVKKNLRGYPFGVIDNTGEKLASILLKAGADPNAKSTCGYTPIHVANPECLPLFGLLVAHSADVNAKNESGRAPILELIQRYQAKPDIKVFEKLIECGADVNTSDDEGNNIFHVILGNLEKFKMTDLPFFQLMLRAGVDINKQNKKGKPPLFMYKLPEERWPRDRRNEDDEPLLRALVQVGLDMQAYNSQGETILSDLISRFHCSVKSVEKFVRLGADFTALNNDGSTLLHGVDPLAKDEKGRTPIHNAVEHYEADATGRAVVEYLIELGISPAAKDAFGSTVLHLASKRKRENGRHREDQCDWVDAILKTGILGAQNVNARDGSGATSLHDAASMSEFTVAKLLRAGADPRALTLEGLSPLHIACRDGKPNVVGLLLATFKERGELGEMVNLHDSLGEGRISLQLAARAGMPESVSYLLSSGADIARIDKHGFTALHALVDVPLDTVWLETLDLLLDFGADLNAKASVEQGGVTVLDLAVKNGRQAMVQALVQHGATSRGGTISQSLEPMISIETLNDLLASRNSPDIVEKVNNVLETNDYATIKEFARLGGNLIIIDQYRNHTILHKMVDRGSISLLNYFSDEVSKVDQCPWTVEDDNPGTLLAQACERTLPGLNIIKCLIENVGLNPNMPSDRRGYRYKLSMATPLHFVACGAHFWHTDAVTYLLAQGADIEAKNKDGQTPLLCAISTQRPNGFWKERTIERLLDHGADPNFISQGGVSCLAVADSAEVLKLLLEYGADISATPGVVDFALKTMDVEMVQVLLNAGTDFDYHESPDGSYTEDKASSRYPLHNAARPATEKYLPFDWDSRKQKISEMLLQGGASPYASYSDDTYVLQAIVEENGLLAPFLELASLDIERRGRHARTLLLSACISIKKPHREVWDENFQKEFPPTANPKAVLALLARGATPDVTDNQGRTPLHCLCTMAYPYDEDHQKAFDALIASDSSLIHAVDNAGFKPLHRAIQSGQTWAIRRLADLGADLLEPDPDGSTALHFLAPKMVGDKASVAAAQTEFEHLLAQGLNVNARNKKGETPLFVCISAEWSGTRDSAISHPTYALKNDVSPSDVLDLFIGRGADILTTDDEGKTLLHAAAGRRIKDPNHNEDQVKHMENVFKKLMDMGLDPRQEDTLMRTAIDLAVARGRKGIVDFFAEK</sequence>
<organism evidence="4">
    <name type="scientific">Bionectria ochroleuca</name>
    <name type="common">Gliocladium roseum</name>
    <dbReference type="NCBI Taxonomy" id="29856"/>
    <lineage>
        <taxon>Eukaryota</taxon>
        <taxon>Fungi</taxon>
        <taxon>Dikarya</taxon>
        <taxon>Ascomycota</taxon>
        <taxon>Pezizomycotina</taxon>
        <taxon>Sordariomycetes</taxon>
        <taxon>Hypocreomycetidae</taxon>
        <taxon>Hypocreales</taxon>
        <taxon>Bionectriaceae</taxon>
        <taxon>Clonostachys</taxon>
    </lineage>
</organism>
<dbReference type="SUPFAM" id="SSF48403">
    <property type="entry name" value="Ankyrin repeat"/>
    <property type="match status" value="3"/>
</dbReference>
<gene>
    <name evidence="4" type="ORF">BN869_000013588_1</name>
</gene>
<feature type="repeat" description="ANK" evidence="3">
    <location>
        <begin position="745"/>
        <end position="766"/>
    </location>
</feature>
<evidence type="ECO:0000256" key="3">
    <source>
        <dbReference type="PROSITE-ProRule" id="PRU00023"/>
    </source>
</evidence>
<dbReference type="InterPro" id="IPR051165">
    <property type="entry name" value="Multifunctional_ANK_Repeat"/>
</dbReference>
<dbReference type="PANTHER" id="PTHR24123:SF141">
    <property type="entry name" value="ANKYRIN 2, ISOFORM U"/>
    <property type="match status" value="1"/>
</dbReference>
<feature type="repeat" description="ANK" evidence="3">
    <location>
        <begin position="171"/>
        <end position="203"/>
    </location>
</feature>
<dbReference type="PROSITE" id="PS50297">
    <property type="entry name" value="ANK_REP_REGION"/>
    <property type="match status" value="7"/>
</dbReference>
<dbReference type="PROSITE" id="PS50088">
    <property type="entry name" value="ANK_REPEAT"/>
    <property type="match status" value="10"/>
</dbReference>
<feature type="repeat" description="ANK" evidence="3">
    <location>
        <begin position="860"/>
        <end position="885"/>
    </location>
</feature>
<keyword evidence="1" id="KW-0677">Repeat</keyword>
<feature type="repeat" description="ANK" evidence="3">
    <location>
        <begin position="138"/>
        <end position="170"/>
    </location>
</feature>
<proteinExistence type="predicted"/>
<feature type="repeat" description="ANK" evidence="3">
    <location>
        <begin position="1346"/>
        <end position="1378"/>
    </location>
</feature>
<dbReference type="PANTHER" id="PTHR24123">
    <property type="entry name" value="ANKYRIN REPEAT-CONTAINING"/>
    <property type="match status" value="1"/>
</dbReference>
<dbReference type="InterPro" id="IPR036770">
    <property type="entry name" value="Ankyrin_rpt-contain_sf"/>
</dbReference>
<dbReference type="Gene3D" id="1.25.40.20">
    <property type="entry name" value="Ankyrin repeat-containing domain"/>
    <property type="match status" value="10"/>
</dbReference>
<feature type="repeat" description="ANK" evidence="3">
    <location>
        <begin position="787"/>
        <end position="819"/>
    </location>
</feature>
<name>A0A0B7KRE1_BIOOC</name>
<evidence type="ECO:0000256" key="1">
    <source>
        <dbReference type="ARBA" id="ARBA00022737"/>
    </source>
</evidence>
<dbReference type="InterPro" id="IPR002110">
    <property type="entry name" value="Ankyrin_rpt"/>
</dbReference>
<reference evidence="4" key="1">
    <citation type="submission" date="2015-01" db="EMBL/GenBank/DDBJ databases">
        <authorList>
            <person name="Durling Mikael"/>
        </authorList>
    </citation>
    <scope>NUCLEOTIDE SEQUENCE</scope>
</reference>
<keyword evidence="2 3" id="KW-0040">ANK repeat</keyword>
<dbReference type="Pfam" id="PF12796">
    <property type="entry name" value="Ank_2"/>
    <property type="match status" value="4"/>
</dbReference>
<evidence type="ECO:0000313" key="4">
    <source>
        <dbReference type="EMBL" id="CEO57530.1"/>
    </source>
</evidence>
<feature type="repeat" description="ANK" evidence="3">
    <location>
        <begin position="1032"/>
        <end position="1067"/>
    </location>
</feature>
<feature type="repeat" description="ANK" evidence="3">
    <location>
        <begin position="629"/>
        <end position="666"/>
    </location>
</feature>
<dbReference type="SMART" id="SM00248">
    <property type="entry name" value="ANK"/>
    <property type="match status" value="25"/>
</dbReference>
<feature type="repeat" description="ANK" evidence="3">
    <location>
        <begin position="276"/>
        <end position="308"/>
    </location>
</feature>